<dbReference type="SUPFAM" id="SSF159894">
    <property type="entry name" value="YgaC/TfoX-N like"/>
    <property type="match status" value="1"/>
</dbReference>
<keyword evidence="3" id="KW-1185">Reference proteome</keyword>
<reference evidence="2" key="1">
    <citation type="submission" date="2023-07" db="EMBL/GenBank/DDBJ databases">
        <title>Two novel species in the genus Flavivirga.</title>
        <authorList>
            <person name="Kwon K."/>
        </authorList>
    </citation>
    <scope>NUCLEOTIDE SEQUENCE</scope>
    <source>
        <strain evidence="2">KACC 14158</strain>
    </source>
</reference>
<evidence type="ECO:0000259" key="1">
    <source>
        <dbReference type="Pfam" id="PF04993"/>
    </source>
</evidence>
<dbReference type="EMBL" id="JAUOEL010000002">
    <property type="protein sequence ID" value="MDO5973952.1"/>
    <property type="molecule type" value="Genomic_DNA"/>
</dbReference>
<name>A0ABT8WLB7_9FLAO</name>
<comment type="caution">
    <text evidence="2">The sequence shown here is derived from an EMBL/GenBank/DDBJ whole genome shotgun (WGS) entry which is preliminary data.</text>
</comment>
<evidence type="ECO:0000313" key="2">
    <source>
        <dbReference type="EMBL" id="MDO5973952.1"/>
    </source>
</evidence>
<proteinExistence type="predicted"/>
<dbReference type="Proteomes" id="UP001176806">
    <property type="component" value="Unassembled WGS sequence"/>
</dbReference>
<organism evidence="2 3">
    <name type="scientific">Flavivirga jejuensis</name>
    <dbReference type="NCBI Taxonomy" id="870487"/>
    <lineage>
        <taxon>Bacteria</taxon>
        <taxon>Pseudomonadati</taxon>
        <taxon>Bacteroidota</taxon>
        <taxon>Flavobacteriia</taxon>
        <taxon>Flavobacteriales</taxon>
        <taxon>Flavobacteriaceae</taxon>
        <taxon>Flavivirga</taxon>
    </lineage>
</organism>
<feature type="domain" description="TfoX N-terminal" evidence="1">
    <location>
        <begin position="22"/>
        <end position="108"/>
    </location>
</feature>
<dbReference type="RefSeq" id="WP_303301094.1">
    <property type="nucleotide sequence ID" value="NZ_BAABDA010000051.1"/>
</dbReference>
<dbReference type="Pfam" id="PF04993">
    <property type="entry name" value="TfoX_N"/>
    <property type="match status" value="1"/>
</dbReference>
<sequence>MAYDEYLADRIRRQLKEKKTHFTELKMMGGLCFKVDNKMLCGIHIDKKYGDSLLMARIGESVYKTELEKSQCLPMDFTGRPMRGYIFVTPEGFDTEDDLSYWLDLCINFNPLAKASKPKKKKAK</sequence>
<accession>A0ABT8WLB7</accession>
<gene>
    <name evidence="2" type="ORF">Q4Q40_07125</name>
</gene>
<protein>
    <submittedName>
        <fullName evidence="2">TfoX/Sxy family protein</fullName>
    </submittedName>
</protein>
<dbReference type="InterPro" id="IPR007076">
    <property type="entry name" value="TfoX_N"/>
</dbReference>
<evidence type="ECO:0000313" key="3">
    <source>
        <dbReference type="Proteomes" id="UP001176806"/>
    </source>
</evidence>